<keyword evidence="4" id="KW-1003">Cell membrane</keyword>
<organism evidence="10 11">
    <name type="scientific">Lactobacillus hominis DSM 23910 = CRBIP 24.179</name>
    <dbReference type="NCBI Taxonomy" id="1423758"/>
    <lineage>
        <taxon>Bacteria</taxon>
        <taxon>Bacillati</taxon>
        <taxon>Bacillota</taxon>
        <taxon>Bacilli</taxon>
        <taxon>Lactobacillales</taxon>
        <taxon>Lactobacillaceae</taxon>
        <taxon>Lactobacillus</taxon>
    </lineage>
</organism>
<protein>
    <submittedName>
        <fullName evidence="10">Energy-coupling factor transporter ATP-binding protein EcfA 1</fullName>
        <ecNumber evidence="10">3.6.3.-</ecNumber>
    </submittedName>
</protein>
<dbReference type="GO" id="GO:0043190">
    <property type="term" value="C:ATP-binding cassette (ABC) transporter complex"/>
    <property type="evidence" value="ECO:0007669"/>
    <property type="project" value="TreeGrafter"/>
</dbReference>
<keyword evidence="7" id="KW-1278">Translocase</keyword>
<keyword evidence="10" id="KW-0378">Hydrolase</keyword>
<dbReference type="FunFam" id="3.40.50.300:FF:000224">
    <property type="entry name" value="Energy-coupling factor transporter ATP-binding protein EcfA"/>
    <property type="match status" value="1"/>
</dbReference>
<evidence type="ECO:0000256" key="6">
    <source>
        <dbReference type="ARBA" id="ARBA00022840"/>
    </source>
</evidence>
<keyword evidence="6 10" id="KW-0067">ATP-binding</keyword>
<dbReference type="GeneID" id="82846495"/>
<name>I7KGF6_9LACO</name>
<dbReference type="InterPro" id="IPR030947">
    <property type="entry name" value="EcfA_1"/>
</dbReference>
<dbReference type="AlphaFoldDB" id="I7KGF6"/>
<evidence type="ECO:0000256" key="5">
    <source>
        <dbReference type="ARBA" id="ARBA00022741"/>
    </source>
</evidence>
<evidence type="ECO:0000256" key="7">
    <source>
        <dbReference type="ARBA" id="ARBA00022967"/>
    </source>
</evidence>
<dbReference type="CDD" id="cd03225">
    <property type="entry name" value="ABC_cobalt_CbiO_domain1"/>
    <property type="match status" value="1"/>
</dbReference>
<evidence type="ECO:0000313" key="11">
    <source>
        <dbReference type="Proteomes" id="UP000009320"/>
    </source>
</evidence>
<reference evidence="10 11" key="1">
    <citation type="submission" date="2012-06" db="EMBL/GenBank/DDBJ databases">
        <title>Draft Genome Sequence of Lactobacillus hominis Strain CRBIP 24.179T, isolated from human intestine.</title>
        <authorList>
            <person name="Cousin S."/>
            <person name="Ma L."/>
            <person name="Bizet C."/>
            <person name="Loux V."/>
            <person name="Bouchier C."/>
            <person name="Clermont D."/>
            <person name="Creno S."/>
        </authorList>
    </citation>
    <scope>NUCLEOTIDE SEQUENCE [LARGE SCALE GENOMIC DNA]</scope>
    <source>
        <strain evidence="11">CRBIP 24.179T</strain>
    </source>
</reference>
<dbReference type="InterPro" id="IPR003593">
    <property type="entry name" value="AAA+_ATPase"/>
</dbReference>
<dbReference type="InterPro" id="IPR015856">
    <property type="entry name" value="ABC_transpr_CbiO/EcfA_su"/>
</dbReference>
<dbReference type="PANTHER" id="PTHR43553">
    <property type="entry name" value="HEAVY METAL TRANSPORTER"/>
    <property type="match status" value="1"/>
</dbReference>
<dbReference type="OrthoDB" id="9784332at2"/>
<dbReference type="EMBL" id="CAKE01000002">
    <property type="protein sequence ID" value="CCI81220.1"/>
    <property type="molecule type" value="Genomic_DNA"/>
</dbReference>
<dbReference type="STRING" id="1423758.FC41_GL001345"/>
<evidence type="ECO:0000259" key="9">
    <source>
        <dbReference type="PROSITE" id="PS50893"/>
    </source>
</evidence>
<keyword evidence="5" id="KW-0547">Nucleotide-binding</keyword>
<evidence type="ECO:0000256" key="8">
    <source>
        <dbReference type="ARBA" id="ARBA00023136"/>
    </source>
</evidence>
<keyword evidence="8" id="KW-0472">Membrane</keyword>
<gene>
    <name evidence="10" type="ORF">BN55_06575</name>
</gene>
<dbReference type="EC" id="3.6.3.-" evidence="10"/>
<dbReference type="Gene3D" id="3.40.50.300">
    <property type="entry name" value="P-loop containing nucleotide triphosphate hydrolases"/>
    <property type="match status" value="1"/>
</dbReference>
<evidence type="ECO:0000256" key="3">
    <source>
        <dbReference type="ARBA" id="ARBA00022448"/>
    </source>
</evidence>
<evidence type="ECO:0000256" key="4">
    <source>
        <dbReference type="ARBA" id="ARBA00022475"/>
    </source>
</evidence>
<proteinExistence type="inferred from homology"/>
<accession>I7KGF6</accession>
<evidence type="ECO:0000313" key="10">
    <source>
        <dbReference type="EMBL" id="CCI81220.1"/>
    </source>
</evidence>
<dbReference type="InterPro" id="IPR017871">
    <property type="entry name" value="ABC_transporter-like_CS"/>
</dbReference>
<evidence type="ECO:0000256" key="1">
    <source>
        <dbReference type="ARBA" id="ARBA00004202"/>
    </source>
</evidence>
<dbReference type="RefSeq" id="WP_008469889.1">
    <property type="nucleotide sequence ID" value="NZ_AYZP01000003.1"/>
</dbReference>
<dbReference type="InterPro" id="IPR027417">
    <property type="entry name" value="P-loop_NTPase"/>
</dbReference>
<feature type="domain" description="ABC transporter" evidence="9">
    <location>
        <begin position="6"/>
        <end position="243"/>
    </location>
</feature>
<dbReference type="NCBIfam" id="TIGR04520">
    <property type="entry name" value="ECF_ATPase_1"/>
    <property type="match status" value="1"/>
</dbReference>
<dbReference type="Pfam" id="PF00005">
    <property type="entry name" value="ABC_tran"/>
    <property type="match status" value="1"/>
</dbReference>
<dbReference type="GO" id="GO:0005524">
    <property type="term" value="F:ATP binding"/>
    <property type="evidence" value="ECO:0007669"/>
    <property type="project" value="UniProtKB-KW"/>
</dbReference>
<dbReference type="eggNOG" id="COG1122">
    <property type="taxonomic scope" value="Bacteria"/>
</dbReference>
<dbReference type="PATRIC" id="fig|1423758.3.peg.1360"/>
<keyword evidence="3" id="KW-0813">Transport</keyword>
<comment type="caution">
    <text evidence="10">The sequence shown here is derived from an EMBL/GenBank/DDBJ whole genome shotgun (WGS) entry which is preliminary data.</text>
</comment>
<dbReference type="PROSITE" id="PS50893">
    <property type="entry name" value="ABC_TRANSPORTER_2"/>
    <property type="match status" value="1"/>
</dbReference>
<dbReference type="GO" id="GO:0016887">
    <property type="term" value="F:ATP hydrolysis activity"/>
    <property type="evidence" value="ECO:0007669"/>
    <property type="project" value="InterPro"/>
</dbReference>
<evidence type="ECO:0000256" key="2">
    <source>
        <dbReference type="ARBA" id="ARBA00005417"/>
    </source>
</evidence>
<dbReference type="InterPro" id="IPR050095">
    <property type="entry name" value="ECF_ABC_transporter_ATP-bd"/>
</dbReference>
<dbReference type="GO" id="GO:0042626">
    <property type="term" value="F:ATPase-coupled transmembrane transporter activity"/>
    <property type="evidence" value="ECO:0007669"/>
    <property type="project" value="TreeGrafter"/>
</dbReference>
<dbReference type="PANTHER" id="PTHR43553:SF24">
    <property type="entry name" value="ENERGY-COUPLING FACTOR TRANSPORTER ATP-BINDING PROTEIN ECFA1"/>
    <property type="match status" value="1"/>
</dbReference>
<dbReference type="SUPFAM" id="SSF52540">
    <property type="entry name" value="P-loop containing nucleoside triphosphate hydrolases"/>
    <property type="match status" value="1"/>
</dbReference>
<keyword evidence="11" id="KW-1185">Reference proteome</keyword>
<dbReference type="SMART" id="SM00382">
    <property type="entry name" value="AAA"/>
    <property type="match status" value="1"/>
</dbReference>
<dbReference type="NCBIfam" id="NF010167">
    <property type="entry name" value="PRK13648.1"/>
    <property type="match status" value="1"/>
</dbReference>
<comment type="subcellular location">
    <subcellularLocation>
        <location evidence="1">Cell membrane</location>
        <topology evidence="1">Peripheral membrane protein</topology>
    </subcellularLocation>
</comment>
<dbReference type="InterPro" id="IPR003439">
    <property type="entry name" value="ABC_transporter-like_ATP-bd"/>
</dbReference>
<sequence>MQKKIIEVENLTYTYKDAKQPALENISFSVKENEWVSIIGHNGSGKSTLSRLLNGLLRADEEKNSKITIDGLILNSTNLWKIRDMIGIVFQNPENQFVGTNVQDDVAFGLENRNISRTEMIKRVNSALQAVGMQNYKNAEPQMLSGGQKQRVAIAGIIAIRPKIIILDESTSMLDPEGRTSILSLIRDLQQKNDMTVLSITHNIQETLHSDQILVLDSGKKVAQGTPQEIFSNISMIEKAGLGLPFVYELKKELAVYGIKIPDSVSNEEKMVEYLCQLNSNM</sequence>
<comment type="similarity">
    <text evidence="2">Belongs to the ABC transporter superfamily.</text>
</comment>
<dbReference type="Proteomes" id="UP000009320">
    <property type="component" value="Unassembled WGS sequence"/>
</dbReference>
<dbReference type="PROSITE" id="PS00211">
    <property type="entry name" value="ABC_TRANSPORTER_1"/>
    <property type="match status" value="1"/>
</dbReference>